<evidence type="ECO:0000313" key="2">
    <source>
        <dbReference type="EMBL" id="KAF9153371.1"/>
    </source>
</evidence>
<dbReference type="AlphaFoldDB" id="A0A9P5S2Q6"/>
<accession>A0A9P5S2Q6</accession>
<name>A0A9P5S2Q6_9FUNG</name>
<dbReference type="OrthoDB" id="3542292at2759"/>
<protein>
    <submittedName>
        <fullName evidence="2">Alpha,alpha-trehalase nth1</fullName>
    </submittedName>
</protein>
<feature type="signal peptide" evidence="1">
    <location>
        <begin position="1"/>
        <end position="18"/>
    </location>
</feature>
<organism evidence="2 3">
    <name type="scientific">Linnemannia schmuckeri</name>
    <dbReference type="NCBI Taxonomy" id="64567"/>
    <lineage>
        <taxon>Eukaryota</taxon>
        <taxon>Fungi</taxon>
        <taxon>Fungi incertae sedis</taxon>
        <taxon>Mucoromycota</taxon>
        <taxon>Mortierellomycotina</taxon>
        <taxon>Mortierellomycetes</taxon>
        <taxon>Mortierellales</taxon>
        <taxon>Mortierellaceae</taxon>
        <taxon>Linnemannia</taxon>
    </lineage>
</organism>
<keyword evidence="3" id="KW-1185">Reference proteome</keyword>
<evidence type="ECO:0000313" key="3">
    <source>
        <dbReference type="Proteomes" id="UP000748756"/>
    </source>
</evidence>
<proteinExistence type="predicted"/>
<sequence>MLIIPHLSFVIIASITKSFVDFNGVVPEKFDVVNMTHRVQVEYGNVGLDFKFIPREGFGWMNASYQVGLGYMDRGLRRALGAVMDPCQVFKGRALAVEKSQQNNNESIVTQPPDVTTRLVRPNSLRRV</sequence>
<keyword evidence="1" id="KW-0732">Signal</keyword>
<dbReference type="InterPro" id="IPR001661">
    <property type="entry name" value="Glyco_hydro_37"/>
</dbReference>
<dbReference type="Proteomes" id="UP000748756">
    <property type="component" value="Unassembled WGS sequence"/>
</dbReference>
<dbReference type="GO" id="GO:0005991">
    <property type="term" value="P:trehalose metabolic process"/>
    <property type="evidence" value="ECO:0007669"/>
    <property type="project" value="InterPro"/>
</dbReference>
<evidence type="ECO:0000256" key="1">
    <source>
        <dbReference type="SAM" id="SignalP"/>
    </source>
</evidence>
<dbReference type="EMBL" id="JAAAUQ010000179">
    <property type="protein sequence ID" value="KAF9153371.1"/>
    <property type="molecule type" value="Genomic_DNA"/>
</dbReference>
<dbReference type="GO" id="GO:0004555">
    <property type="term" value="F:alpha,alpha-trehalase activity"/>
    <property type="evidence" value="ECO:0007669"/>
    <property type="project" value="InterPro"/>
</dbReference>
<reference evidence="2" key="1">
    <citation type="journal article" date="2020" name="Fungal Divers.">
        <title>Resolving the Mortierellaceae phylogeny through synthesis of multi-gene phylogenetics and phylogenomics.</title>
        <authorList>
            <person name="Vandepol N."/>
            <person name="Liber J."/>
            <person name="Desiro A."/>
            <person name="Na H."/>
            <person name="Kennedy M."/>
            <person name="Barry K."/>
            <person name="Grigoriev I.V."/>
            <person name="Miller A.N."/>
            <person name="O'Donnell K."/>
            <person name="Stajich J.E."/>
            <person name="Bonito G."/>
        </authorList>
    </citation>
    <scope>NUCLEOTIDE SEQUENCE</scope>
    <source>
        <strain evidence="2">NRRL 6426</strain>
    </source>
</reference>
<dbReference type="Pfam" id="PF01204">
    <property type="entry name" value="Trehalase"/>
    <property type="match status" value="1"/>
</dbReference>
<gene>
    <name evidence="2" type="primary">NTH1_2</name>
    <name evidence="2" type="ORF">BG015_003536</name>
</gene>
<feature type="chain" id="PRO_5040303997" evidence="1">
    <location>
        <begin position="19"/>
        <end position="128"/>
    </location>
</feature>
<comment type="caution">
    <text evidence="2">The sequence shown here is derived from an EMBL/GenBank/DDBJ whole genome shotgun (WGS) entry which is preliminary data.</text>
</comment>